<sequence length="151" mass="16811">MRSRTVTQYSYSCNTDFQISSQNDNFTEHYQSATHFPGPMVEDDRKKQVFTPQQSLVCIREDQRGDDEAGNDGEGEARVSSIYRDLADMQGRERGLSAHTRGSNDTLKTPPMTGTAMPGQPGFKLPSTTKFTVNNPVKTEEKGRLEVSSQA</sequence>
<reference evidence="2" key="1">
    <citation type="submission" date="2021-01" db="EMBL/GenBank/DDBJ databases">
        <authorList>
            <person name="Corre E."/>
            <person name="Pelletier E."/>
            <person name="Niang G."/>
            <person name="Scheremetjew M."/>
            <person name="Finn R."/>
            <person name="Kale V."/>
            <person name="Holt S."/>
            <person name="Cochrane G."/>
            <person name="Meng A."/>
            <person name="Brown T."/>
            <person name="Cohen L."/>
        </authorList>
    </citation>
    <scope>NUCLEOTIDE SEQUENCE</scope>
    <source>
        <strain evidence="2">CCMP2058</strain>
    </source>
</reference>
<organism evidence="2">
    <name type="scientific">Amorphochlora amoebiformis</name>
    <dbReference type="NCBI Taxonomy" id="1561963"/>
    <lineage>
        <taxon>Eukaryota</taxon>
        <taxon>Sar</taxon>
        <taxon>Rhizaria</taxon>
        <taxon>Cercozoa</taxon>
        <taxon>Chlorarachniophyceae</taxon>
        <taxon>Amorphochlora</taxon>
    </lineage>
</organism>
<evidence type="ECO:0000313" key="2">
    <source>
        <dbReference type="EMBL" id="CAD8463829.1"/>
    </source>
</evidence>
<name>A0A7S0DV49_9EUKA</name>
<proteinExistence type="predicted"/>
<feature type="compositionally biased region" description="Polar residues" evidence="1">
    <location>
        <begin position="126"/>
        <end position="137"/>
    </location>
</feature>
<dbReference type="EMBL" id="HBEM01033407">
    <property type="protein sequence ID" value="CAD8463829.1"/>
    <property type="molecule type" value="Transcribed_RNA"/>
</dbReference>
<feature type="region of interest" description="Disordered" evidence="1">
    <location>
        <begin position="92"/>
        <end position="151"/>
    </location>
</feature>
<evidence type="ECO:0000256" key="1">
    <source>
        <dbReference type="SAM" id="MobiDB-lite"/>
    </source>
</evidence>
<accession>A0A7S0DV49</accession>
<dbReference type="AlphaFoldDB" id="A0A7S0DV49"/>
<gene>
    <name evidence="2" type="ORF">LAMO00422_LOCUS22794</name>
</gene>
<protein>
    <submittedName>
        <fullName evidence="2">Uncharacterized protein</fullName>
    </submittedName>
</protein>